<keyword evidence="9" id="KW-1185">Reference proteome</keyword>
<feature type="transmembrane region" description="Helical" evidence="6">
    <location>
        <begin position="489"/>
        <end position="509"/>
    </location>
</feature>
<feature type="transmembrane region" description="Helical" evidence="6">
    <location>
        <begin position="659"/>
        <end position="680"/>
    </location>
</feature>
<name>A0AAD5YW75_9AGAR</name>
<dbReference type="GO" id="GO:0046943">
    <property type="term" value="F:carboxylic acid transmembrane transporter activity"/>
    <property type="evidence" value="ECO:0007669"/>
    <property type="project" value="TreeGrafter"/>
</dbReference>
<dbReference type="InterPro" id="IPR005828">
    <property type="entry name" value="MFS_sugar_transport-like"/>
</dbReference>
<keyword evidence="2 6" id="KW-0812">Transmembrane</keyword>
<dbReference type="SUPFAM" id="SSF103473">
    <property type="entry name" value="MFS general substrate transporter"/>
    <property type="match status" value="1"/>
</dbReference>
<dbReference type="InterPro" id="IPR036259">
    <property type="entry name" value="MFS_trans_sf"/>
</dbReference>
<comment type="subcellular location">
    <subcellularLocation>
        <location evidence="1">Membrane</location>
        <topology evidence="1">Multi-pass membrane protein</topology>
    </subcellularLocation>
</comment>
<feature type="compositionally biased region" description="Basic residues" evidence="5">
    <location>
        <begin position="89"/>
        <end position="98"/>
    </location>
</feature>
<feature type="domain" description="Major facilitator superfamily (MFS) profile" evidence="7">
    <location>
        <begin position="340"/>
        <end position="806"/>
    </location>
</feature>
<feature type="compositionally biased region" description="Low complexity" evidence="5">
    <location>
        <begin position="27"/>
        <end position="47"/>
    </location>
</feature>
<proteinExistence type="predicted"/>
<evidence type="ECO:0000313" key="8">
    <source>
        <dbReference type="EMBL" id="KAJ3575504.1"/>
    </source>
</evidence>
<feature type="compositionally biased region" description="Polar residues" evidence="5">
    <location>
        <begin position="10"/>
        <end position="24"/>
    </location>
</feature>
<dbReference type="Proteomes" id="UP001213000">
    <property type="component" value="Unassembled WGS sequence"/>
</dbReference>
<feature type="transmembrane region" description="Helical" evidence="6">
    <location>
        <begin position="515"/>
        <end position="537"/>
    </location>
</feature>
<dbReference type="Gene3D" id="1.20.1250.20">
    <property type="entry name" value="MFS general substrate transporter like domains"/>
    <property type="match status" value="1"/>
</dbReference>
<keyword evidence="4 6" id="KW-0472">Membrane</keyword>
<feature type="transmembrane region" description="Helical" evidence="6">
    <location>
        <begin position="784"/>
        <end position="802"/>
    </location>
</feature>
<dbReference type="PANTHER" id="PTHR23508:SF10">
    <property type="entry name" value="CARBOXYLIC ACID TRANSPORTER PROTEIN HOMOLOG"/>
    <property type="match status" value="1"/>
</dbReference>
<dbReference type="GO" id="GO:0005886">
    <property type="term" value="C:plasma membrane"/>
    <property type="evidence" value="ECO:0007669"/>
    <property type="project" value="TreeGrafter"/>
</dbReference>
<feature type="transmembrane region" description="Helical" evidence="6">
    <location>
        <begin position="435"/>
        <end position="455"/>
    </location>
</feature>
<comment type="caution">
    <text evidence="8">The sequence shown here is derived from an EMBL/GenBank/DDBJ whole genome shotgun (WGS) entry which is preliminary data.</text>
</comment>
<dbReference type="EMBL" id="JANIEX010000035">
    <property type="protein sequence ID" value="KAJ3575504.1"/>
    <property type="molecule type" value="Genomic_DNA"/>
</dbReference>
<evidence type="ECO:0000256" key="4">
    <source>
        <dbReference type="ARBA" id="ARBA00023136"/>
    </source>
</evidence>
<evidence type="ECO:0000256" key="5">
    <source>
        <dbReference type="SAM" id="MobiDB-lite"/>
    </source>
</evidence>
<feature type="compositionally biased region" description="Polar residues" evidence="5">
    <location>
        <begin position="73"/>
        <end position="83"/>
    </location>
</feature>
<evidence type="ECO:0000313" key="9">
    <source>
        <dbReference type="Proteomes" id="UP001213000"/>
    </source>
</evidence>
<organism evidence="8 9">
    <name type="scientific">Leucocoprinus birnbaumii</name>
    <dbReference type="NCBI Taxonomy" id="56174"/>
    <lineage>
        <taxon>Eukaryota</taxon>
        <taxon>Fungi</taxon>
        <taxon>Dikarya</taxon>
        <taxon>Basidiomycota</taxon>
        <taxon>Agaricomycotina</taxon>
        <taxon>Agaricomycetes</taxon>
        <taxon>Agaricomycetidae</taxon>
        <taxon>Agaricales</taxon>
        <taxon>Agaricineae</taxon>
        <taxon>Agaricaceae</taxon>
        <taxon>Leucocoprinus</taxon>
    </lineage>
</organism>
<evidence type="ECO:0000256" key="1">
    <source>
        <dbReference type="ARBA" id="ARBA00004141"/>
    </source>
</evidence>
<keyword evidence="3 6" id="KW-1133">Transmembrane helix</keyword>
<feature type="region of interest" description="Disordered" evidence="5">
    <location>
        <begin position="1"/>
        <end position="101"/>
    </location>
</feature>
<sequence length="854" mass="94799">MHHSTHHDSLLNNYSSSYQESDPSLHSMDTTDSSSSDSTSVYSSTSSQFGDDEDIPVTLEEGSRRVTRLQARSIASQSDSSVAEAQRAKVPRARRCRKNKTEQERIKEFSDQAFVGKILPHAVWCTGCENWVGLDKRRAFYGGMWEKHTKYYHMPGGKGYELAKKHFAQTGKKLKLFKPKRNGINAVYDSVAYAVNNDYYKPFYFQRRSHHHCFTSEHALNLEVWYGCWAVIGPDLYQICLCSKGYSGFAPQLMAAYISWEYVLGLKQAQLSFTVGQKPLKCEKKTQSWPIPLSFGIRAAIRERDLPHDEHIEAWAVDFSSSPLRAVALRYFLTVPPSLQKVGGCGSSVSLGYSNGVINNVNTLLTRIYGSDKIEAHNYGTTLRSLTFAGTVVGMLLFGWLSDKMGRKFGMMSATGIVAFFALLSAASSGAHGSLTGMLAMLSAMRFMIGIGIGAEYPCGSVSAAEQSEEENVYKFAQHRWVAMSTYNMIVWGFVFAAFVPLVLFWIFGNDHLRAIWRLSLGLGAVPAMVVFIWRLSMDEPTRYKKDSMKRARIPYKLVIKRYWVSLTAVSVIWFIYDFIVYPFDIYSTTILNNITGGSDSLAVIFGWNVVINPMKPYEGSRYLFPSAYKFELVTHIHDTGAIGGAFLLDFLDPKWTLLAIQIFALVVQSVVGFLMAGLYKPLTDHIAAFAVIYGIFQSLGGVGPGNCTILLAAKQSSTAVRGQYYGVAAATGKLGAFVGTWVFPPMIDGEADYALSSYDPLTIIAASSAFGGPKSVRGNTGPFWVASGLSLLNAIITYFWVNPMTHDGLIEEDKAFREYLEKNGYDTSMMGLGGDIESTSTETESQEKKSEED</sequence>
<feature type="transmembrane region" description="Helical" evidence="6">
    <location>
        <begin position="725"/>
        <end position="744"/>
    </location>
</feature>
<evidence type="ECO:0000259" key="7">
    <source>
        <dbReference type="PROSITE" id="PS50850"/>
    </source>
</evidence>
<feature type="transmembrane region" description="Helical" evidence="6">
    <location>
        <begin position="383"/>
        <end position="402"/>
    </location>
</feature>
<reference evidence="8" key="1">
    <citation type="submission" date="2022-07" db="EMBL/GenBank/DDBJ databases">
        <title>Genome Sequence of Leucocoprinus birnbaumii.</title>
        <authorList>
            <person name="Buettner E."/>
        </authorList>
    </citation>
    <scope>NUCLEOTIDE SEQUENCE</scope>
    <source>
        <strain evidence="8">VT141</strain>
    </source>
</reference>
<accession>A0AAD5YW75</accession>
<feature type="transmembrane region" description="Helical" evidence="6">
    <location>
        <begin position="409"/>
        <end position="429"/>
    </location>
</feature>
<gene>
    <name evidence="8" type="ORF">NP233_g1045</name>
</gene>
<dbReference type="AlphaFoldDB" id="A0AAD5YW75"/>
<feature type="transmembrane region" description="Helical" evidence="6">
    <location>
        <begin position="558"/>
        <end position="577"/>
    </location>
</feature>
<evidence type="ECO:0000256" key="6">
    <source>
        <dbReference type="SAM" id="Phobius"/>
    </source>
</evidence>
<dbReference type="PROSITE" id="PS50850">
    <property type="entry name" value="MFS"/>
    <property type="match status" value="1"/>
</dbReference>
<dbReference type="Pfam" id="PF00083">
    <property type="entry name" value="Sugar_tr"/>
    <property type="match status" value="1"/>
</dbReference>
<evidence type="ECO:0000256" key="3">
    <source>
        <dbReference type="ARBA" id="ARBA00022989"/>
    </source>
</evidence>
<evidence type="ECO:0000256" key="2">
    <source>
        <dbReference type="ARBA" id="ARBA00022692"/>
    </source>
</evidence>
<feature type="region of interest" description="Disordered" evidence="5">
    <location>
        <begin position="832"/>
        <end position="854"/>
    </location>
</feature>
<feature type="transmembrane region" description="Helical" evidence="6">
    <location>
        <begin position="686"/>
        <end position="713"/>
    </location>
</feature>
<protein>
    <recommendedName>
        <fullName evidence="7">Major facilitator superfamily (MFS) profile domain-containing protein</fullName>
    </recommendedName>
</protein>
<dbReference type="PANTHER" id="PTHR23508">
    <property type="entry name" value="CARBOXYLIC ACID TRANSPORTER PROTEIN HOMOLOG"/>
    <property type="match status" value="1"/>
</dbReference>
<dbReference type="InterPro" id="IPR020846">
    <property type="entry name" value="MFS_dom"/>
</dbReference>